<dbReference type="Pfam" id="PF00078">
    <property type="entry name" value="RVT_1"/>
    <property type="match status" value="1"/>
</dbReference>
<dbReference type="EMBL" id="JAOPHQ010005119">
    <property type="protein sequence ID" value="KAK0136976.1"/>
    <property type="molecule type" value="Genomic_DNA"/>
</dbReference>
<dbReference type="PANTHER" id="PTHR47510:SF3">
    <property type="entry name" value="ENDO_EXONUCLEASE_PHOSPHATASE DOMAIN-CONTAINING PROTEIN"/>
    <property type="match status" value="1"/>
</dbReference>
<dbReference type="PANTHER" id="PTHR47510">
    <property type="entry name" value="REVERSE TRANSCRIPTASE DOMAIN-CONTAINING PROTEIN"/>
    <property type="match status" value="1"/>
</dbReference>
<dbReference type="GO" id="GO:0003964">
    <property type="term" value="F:RNA-directed DNA polymerase activity"/>
    <property type="evidence" value="ECO:0007669"/>
    <property type="project" value="UniProtKB-KW"/>
</dbReference>
<dbReference type="InterPro" id="IPR036691">
    <property type="entry name" value="Endo/exonu/phosph_ase_sf"/>
</dbReference>
<dbReference type="CDD" id="cd01650">
    <property type="entry name" value="RT_nLTR_like"/>
    <property type="match status" value="1"/>
</dbReference>
<comment type="caution">
    <text evidence="2">The sequence shown here is derived from an EMBL/GenBank/DDBJ whole genome shotgun (WGS) entry which is preliminary data.</text>
</comment>
<proteinExistence type="predicted"/>
<keyword evidence="2" id="KW-0695">RNA-directed DNA polymerase</keyword>
<dbReference type="Proteomes" id="UP001174136">
    <property type="component" value="Unassembled WGS sequence"/>
</dbReference>
<feature type="domain" description="Reverse transcriptase" evidence="1">
    <location>
        <begin position="328"/>
        <end position="516"/>
    </location>
</feature>
<protein>
    <submittedName>
        <fullName evidence="2">RNA-directed DNA polymerase from mobile element jockey</fullName>
    </submittedName>
</protein>
<dbReference type="SUPFAM" id="SSF56219">
    <property type="entry name" value="DNase I-like"/>
    <property type="match status" value="1"/>
</dbReference>
<keyword evidence="2" id="KW-0548">Nucleotidyltransferase</keyword>
<evidence type="ECO:0000313" key="3">
    <source>
        <dbReference type="Proteomes" id="UP001174136"/>
    </source>
</evidence>
<keyword evidence="3" id="KW-1185">Reference proteome</keyword>
<reference evidence="2" key="1">
    <citation type="journal article" date="2023" name="Front. Mar. Sci.">
        <title>A new Merluccius polli reference genome to investigate the effects of global change in West African waters.</title>
        <authorList>
            <person name="Mateo J.L."/>
            <person name="Blanco-Fernandez C."/>
            <person name="Garcia-Vazquez E."/>
            <person name="Machado-Schiaffino G."/>
        </authorList>
    </citation>
    <scope>NUCLEOTIDE SEQUENCE</scope>
    <source>
        <strain evidence="2">C29</strain>
        <tissue evidence="2">Fin</tissue>
    </source>
</reference>
<evidence type="ECO:0000259" key="1">
    <source>
        <dbReference type="PROSITE" id="PS50878"/>
    </source>
</evidence>
<dbReference type="PROSITE" id="PS50878">
    <property type="entry name" value="RT_POL"/>
    <property type="match status" value="1"/>
</dbReference>
<organism evidence="2 3">
    <name type="scientific">Merluccius polli</name>
    <name type="common">Benguela hake</name>
    <name type="synonym">Merluccius cadenati</name>
    <dbReference type="NCBI Taxonomy" id="89951"/>
    <lineage>
        <taxon>Eukaryota</taxon>
        <taxon>Metazoa</taxon>
        <taxon>Chordata</taxon>
        <taxon>Craniata</taxon>
        <taxon>Vertebrata</taxon>
        <taxon>Euteleostomi</taxon>
        <taxon>Actinopterygii</taxon>
        <taxon>Neopterygii</taxon>
        <taxon>Teleostei</taxon>
        <taxon>Neoteleostei</taxon>
        <taxon>Acanthomorphata</taxon>
        <taxon>Zeiogadaria</taxon>
        <taxon>Gadariae</taxon>
        <taxon>Gadiformes</taxon>
        <taxon>Gadoidei</taxon>
        <taxon>Merlucciidae</taxon>
        <taxon>Merluccius</taxon>
    </lineage>
</organism>
<gene>
    <name evidence="2" type="ORF">N1851_026842</name>
</gene>
<evidence type="ECO:0000313" key="2">
    <source>
        <dbReference type="EMBL" id="KAK0136976.1"/>
    </source>
</evidence>
<name>A0AA47MBD8_MERPO</name>
<dbReference type="InterPro" id="IPR000477">
    <property type="entry name" value="RT_dom"/>
</dbReference>
<dbReference type="AlphaFoldDB" id="A0AA47MBD8"/>
<sequence length="516" mass="57705">MPPTLLATRIHRCAPKELHDTINTLQNKYPEALYVVAGDFNHVCLRDTLPTFQQHVKIATRGNNTLDKVYTNRRETYRAFPRPHLGFSDHISIMLAPAYCPVLKNKKATEKDITVWPSGAISMLQDCFECTDWQMFKEAATVDGKVNLEEYTTSVLAYIKKCMDDIIIGKTIRIPPNQKPWLNAEVRSLLRARDAAFRSGDSDALRDARRSLTTGIKTAKSNYALKIQGHFTSNDPRSMWKGIKCVTNYSKKNAQCPTDPALPDALNHFYAHFEASNYSPTTKLTSSPGDYTLSVSEREVALLHGIPGCVLKDCARQLSGVMCDIFNTSLAQATVPTCLKTSTIIPVPKVQTVTCLNDYRPVALTPIIMKTFERVVMSHIKNSINITSDCHQYAYRQNRSTADAVSAVIHQAFTHLETSNSYVRLLFLDFSSAFNTIIPQTLVNKLSALGLASSLYNWILDFLTHRPQSVRINNITSSPTILNTGSPQGCVLNPLLYTLLTHDCRAHYDSSDGTYQ</sequence>
<accession>A0AA47MBD8</accession>
<keyword evidence="2" id="KW-0808">Transferase</keyword>